<gene>
    <name evidence="2" type="ORF">AVEN_167267_1</name>
</gene>
<comment type="caution">
    <text evidence="2">The sequence shown here is derived from an EMBL/GenBank/DDBJ whole genome shotgun (WGS) entry which is preliminary data.</text>
</comment>
<feature type="domain" description="Helitron helicase-like" evidence="1">
    <location>
        <begin position="57"/>
        <end position="206"/>
    </location>
</feature>
<dbReference type="PANTHER" id="PTHR45786:SF74">
    <property type="entry name" value="ATP-DEPENDENT DNA HELICASE"/>
    <property type="match status" value="1"/>
</dbReference>
<dbReference type="OrthoDB" id="6433866at2759"/>
<keyword evidence="3" id="KW-1185">Reference proteome</keyword>
<dbReference type="AlphaFoldDB" id="A0A4Y2HFZ6"/>
<dbReference type="EMBL" id="BGPR01001917">
    <property type="protein sequence ID" value="GBM64242.1"/>
    <property type="molecule type" value="Genomic_DNA"/>
</dbReference>
<evidence type="ECO:0000313" key="3">
    <source>
        <dbReference type="Proteomes" id="UP000499080"/>
    </source>
</evidence>
<dbReference type="Pfam" id="PF14214">
    <property type="entry name" value="Helitron_like_N"/>
    <property type="match status" value="1"/>
</dbReference>
<organism evidence="2 3">
    <name type="scientific">Araneus ventricosus</name>
    <name type="common">Orbweaver spider</name>
    <name type="synonym">Epeira ventricosa</name>
    <dbReference type="NCBI Taxonomy" id="182803"/>
    <lineage>
        <taxon>Eukaryota</taxon>
        <taxon>Metazoa</taxon>
        <taxon>Ecdysozoa</taxon>
        <taxon>Arthropoda</taxon>
        <taxon>Chelicerata</taxon>
        <taxon>Arachnida</taxon>
        <taxon>Araneae</taxon>
        <taxon>Araneomorphae</taxon>
        <taxon>Entelegynae</taxon>
        <taxon>Araneoidea</taxon>
        <taxon>Araneidae</taxon>
        <taxon>Araneus</taxon>
    </lineage>
</organism>
<evidence type="ECO:0000313" key="2">
    <source>
        <dbReference type="EMBL" id="GBM64242.1"/>
    </source>
</evidence>
<reference evidence="2 3" key="1">
    <citation type="journal article" date="2019" name="Sci. Rep.">
        <title>Orb-weaving spider Araneus ventricosus genome elucidates the spidroin gene catalogue.</title>
        <authorList>
            <person name="Kono N."/>
            <person name="Nakamura H."/>
            <person name="Ohtoshi R."/>
            <person name="Moran D.A.P."/>
            <person name="Shinohara A."/>
            <person name="Yoshida Y."/>
            <person name="Fujiwara M."/>
            <person name="Mori M."/>
            <person name="Tomita M."/>
            <person name="Arakawa K."/>
        </authorList>
    </citation>
    <scope>NUCLEOTIDE SEQUENCE [LARGE SCALE GENOMIC DNA]</scope>
</reference>
<dbReference type="PANTHER" id="PTHR45786">
    <property type="entry name" value="DNA BINDING PROTEIN-LIKE"/>
    <property type="match status" value="1"/>
</dbReference>
<dbReference type="InterPro" id="IPR025476">
    <property type="entry name" value="Helitron_helicase-like"/>
</dbReference>
<protein>
    <recommendedName>
        <fullName evidence="1">Helitron helicase-like domain-containing protein</fullName>
    </recommendedName>
</protein>
<sequence>MVFVNSDGAPPFERDIRAYPLNPENPQRLFININILSPNLDPMAYPILFPYGEPGWVKANNLNFIRTHQQQLRTEFYQGLTNHLENVAQNAVVKAGIPVILPSAFEGSSRNMRERCVDAMSIFGKYGAPDLFIMFTANPKWPEITENLRPSEHTTDRPDLLVRVFNLKLKSLMDDLTVHGVLGKSIAHVYTIEFQKRGLPHAHILIVLRADDKFSTSEHIDKFVCAEIPSSIENPRLHEIVTKCLMHGPCGIENPEAPCM</sequence>
<name>A0A4Y2HFZ6_ARAVE</name>
<proteinExistence type="predicted"/>
<evidence type="ECO:0000259" key="1">
    <source>
        <dbReference type="Pfam" id="PF14214"/>
    </source>
</evidence>
<dbReference type="Proteomes" id="UP000499080">
    <property type="component" value="Unassembled WGS sequence"/>
</dbReference>
<accession>A0A4Y2HFZ6</accession>